<gene>
    <name evidence="2" type="ORF">AVDCRST_MAG15-1255</name>
</gene>
<feature type="non-terminal residue" evidence="2">
    <location>
        <position position="1"/>
    </location>
</feature>
<feature type="region of interest" description="Disordered" evidence="1">
    <location>
        <begin position="273"/>
        <end position="298"/>
    </location>
</feature>
<protein>
    <submittedName>
        <fullName evidence="2">Membrane protein</fullName>
    </submittedName>
</protein>
<sequence length="298" mass="30686">DRCPPAARRHLGRDALDAGGHRELLPPGGRGAGGVPGPRHVRDHAVPQRDRAGRGGADPHCHGTAGGGAAPALPCPCGAERHPLRGPEPVVLRADRAPPGAGLCAGVHVAPVGHPPRAAVPGREPHGAGAGRGADRLWGRADRRAARDREPAPGADRRRIVRRLLCGDFAHYQAAHADAAGHRDPVLAQRVPAAVLGGHYWLGRERASAEPGDAAVAPAHRSGGPVGTLVPDLGAGRRARLGRHAARLRAAAGDRGRGLGGLWGDFGHLRFRRRGPDPGRESHDAASRATAPGACPAL</sequence>
<reference evidence="2" key="1">
    <citation type="submission" date="2020-02" db="EMBL/GenBank/DDBJ databases">
        <authorList>
            <person name="Meier V. D."/>
        </authorList>
    </citation>
    <scope>NUCLEOTIDE SEQUENCE</scope>
    <source>
        <strain evidence="2">AVDCRST_MAG15</strain>
    </source>
</reference>
<accession>A0A6J4P7Q5</accession>
<feature type="compositionally biased region" description="Basic and acidic residues" evidence="1">
    <location>
        <begin position="12"/>
        <end position="24"/>
    </location>
</feature>
<feature type="non-terminal residue" evidence="2">
    <location>
        <position position="298"/>
    </location>
</feature>
<dbReference type="AlphaFoldDB" id="A0A6J4P7Q5"/>
<evidence type="ECO:0000256" key="1">
    <source>
        <dbReference type="SAM" id="MobiDB-lite"/>
    </source>
</evidence>
<evidence type="ECO:0000313" key="2">
    <source>
        <dbReference type="EMBL" id="CAA9405014.1"/>
    </source>
</evidence>
<dbReference type="EMBL" id="CADCUU010000173">
    <property type="protein sequence ID" value="CAA9405014.1"/>
    <property type="molecule type" value="Genomic_DNA"/>
</dbReference>
<organism evidence="2">
    <name type="scientific">uncultured Rubellimicrobium sp</name>
    <dbReference type="NCBI Taxonomy" id="543078"/>
    <lineage>
        <taxon>Bacteria</taxon>
        <taxon>Pseudomonadati</taxon>
        <taxon>Pseudomonadota</taxon>
        <taxon>Alphaproteobacteria</taxon>
        <taxon>Rhodobacterales</taxon>
        <taxon>Roseobacteraceae</taxon>
        <taxon>Rubellimicrobium</taxon>
        <taxon>environmental samples</taxon>
    </lineage>
</organism>
<proteinExistence type="predicted"/>
<feature type="compositionally biased region" description="Basic and acidic residues" evidence="1">
    <location>
        <begin position="43"/>
        <end position="61"/>
    </location>
</feature>
<feature type="compositionally biased region" description="Basic and acidic residues" evidence="1">
    <location>
        <begin position="274"/>
        <end position="286"/>
    </location>
</feature>
<name>A0A6J4P7Q5_9RHOB</name>
<feature type="region of interest" description="Disordered" evidence="1">
    <location>
        <begin position="119"/>
        <end position="155"/>
    </location>
</feature>
<feature type="compositionally biased region" description="Basic and acidic residues" evidence="1">
    <location>
        <begin position="133"/>
        <end position="155"/>
    </location>
</feature>
<feature type="region of interest" description="Disordered" evidence="1">
    <location>
        <begin position="1"/>
        <end position="65"/>
    </location>
</feature>